<evidence type="ECO:0000313" key="2">
    <source>
        <dbReference type="Proteomes" id="UP000179769"/>
    </source>
</evidence>
<organism evidence="1 2">
    <name type="scientific">Parafrankia soli</name>
    <dbReference type="NCBI Taxonomy" id="2599596"/>
    <lineage>
        <taxon>Bacteria</taxon>
        <taxon>Bacillati</taxon>
        <taxon>Actinomycetota</taxon>
        <taxon>Actinomycetes</taxon>
        <taxon>Frankiales</taxon>
        <taxon>Frankiaceae</taxon>
        <taxon>Parafrankia</taxon>
    </lineage>
</organism>
<evidence type="ECO:0008006" key="3">
    <source>
        <dbReference type="Google" id="ProtNLM"/>
    </source>
</evidence>
<keyword evidence="2" id="KW-1185">Reference proteome</keyword>
<comment type="caution">
    <text evidence="1">The sequence shown here is derived from an EMBL/GenBank/DDBJ whole genome shotgun (WGS) entry which is preliminary data.</text>
</comment>
<dbReference type="Proteomes" id="UP000179769">
    <property type="component" value="Unassembled WGS sequence"/>
</dbReference>
<protein>
    <recommendedName>
        <fullName evidence="3">Methyltransferase</fullName>
    </recommendedName>
</protein>
<dbReference type="OrthoDB" id="3669717at2"/>
<dbReference type="AlphaFoldDB" id="A0A1S1PT80"/>
<evidence type="ECO:0000313" key="1">
    <source>
        <dbReference type="EMBL" id="OHV23952.1"/>
    </source>
</evidence>
<dbReference type="RefSeq" id="WP_071065702.1">
    <property type="nucleotide sequence ID" value="NZ_MAXA01000237.1"/>
</dbReference>
<sequence>MPQPRPTRTDQPRIIPLTVWPTITPGIPGSLPADAAARAIATFSNTGDLVIGIDDAGILIGAADYLQRRYLALHRAPRPAATPILTHCRERGAGLIIDHPPTTSPENLLPDLSTLVGILRPGGYLLTVHTPTDGATDPLADSITAARATGLRYLQHIIVLTSAIHGDELHPPAETSSDHGMLEPVHTDLAVFTRPGGARG</sequence>
<dbReference type="EMBL" id="MAXA01000237">
    <property type="protein sequence ID" value="OHV23952.1"/>
    <property type="molecule type" value="Genomic_DNA"/>
</dbReference>
<accession>A0A1S1PT80</accession>
<name>A0A1S1PT80_9ACTN</name>
<proteinExistence type="predicted"/>
<gene>
    <name evidence="1" type="ORF">BBK14_23505</name>
</gene>
<reference evidence="2" key="1">
    <citation type="submission" date="2016-07" db="EMBL/GenBank/DDBJ databases">
        <title>Frankia sp. NRRL B-16219 Genome sequencing.</title>
        <authorList>
            <person name="Ghodhbane-Gtari F."/>
            <person name="Swanson E."/>
            <person name="Gueddou A."/>
            <person name="Louati M."/>
            <person name="Nouioui I."/>
            <person name="Hezbri K."/>
            <person name="Abebe-Akele F."/>
            <person name="Simpson S."/>
            <person name="Morris K."/>
            <person name="Thomas K."/>
            <person name="Gtari M."/>
            <person name="Tisa L.S."/>
        </authorList>
    </citation>
    <scope>NUCLEOTIDE SEQUENCE [LARGE SCALE GENOMIC DNA]</scope>
    <source>
        <strain evidence="2">NRRL B-16219</strain>
    </source>
</reference>